<dbReference type="EMBL" id="JAUZVY010000002">
    <property type="protein sequence ID" value="MDP4528998.1"/>
    <property type="molecule type" value="Genomic_DNA"/>
</dbReference>
<evidence type="ECO:0000313" key="1">
    <source>
        <dbReference type="EMBL" id="MDP4528998.1"/>
    </source>
</evidence>
<accession>A0ABT9GPT9</accession>
<sequence>MRLSNQQQMTIKQILAKHFGSNSEIRLFGSRLDDQAKGGDIDVYIEPELVSVDEIVEAKINALVELQLQLGAQKIDLVINRNKGLDLPIYRAAKQQGVLL</sequence>
<reference evidence="1 2" key="1">
    <citation type="submission" date="2023-08" db="EMBL/GenBank/DDBJ databases">
        <authorList>
            <person name="Joshi A."/>
            <person name="Thite S."/>
        </authorList>
    </citation>
    <scope>NUCLEOTIDE SEQUENCE [LARGE SCALE GENOMIC DNA]</scope>
    <source>
        <strain evidence="1 2">1E1</strain>
    </source>
</reference>
<dbReference type="Gene3D" id="3.30.460.10">
    <property type="entry name" value="Beta Polymerase, domain 2"/>
    <property type="match status" value="1"/>
</dbReference>
<dbReference type="SUPFAM" id="SSF81301">
    <property type="entry name" value="Nucleotidyltransferase"/>
    <property type="match status" value="1"/>
</dbReference>
<keyword evidence="2" id="KW-1185">Reference proteome</keyword>
<protein>
    <submittedName>
        <fullName evidence="1">Nucleotidyltransferase domain-containing protein</fullName>
    </submittedName>
</protein>
<dbReference type="RefSeq" id="WP_305945085.1">
    <property type="nucleotide sequence ID" value="NZ_JAUZVY010000002.1"/>
</dbReference>
<proteinExistence type="predicted"/>
<gene>
    <name evidence="1" type="ORF">Q3O59_08145</name>
</gene>
<comment type="caution">
    <text evidence="1">The sequence shown here is derived from an EMBL/GenBank/DDBJ whole genome shotgun (WGS) entry which is preliminary data.</text>
</comment>
<name>A0ABT9GPT9_9GAMM</name>
<organism evidence="1 2">
    <name type="scientific">Alkalimonas delamerensis</name>
    <dbReference type="NCBI Taxonomy" id="265981"/>
    <lineage>
        <taxon>Bacteria</taxon>
        <taxon>Pseudomonadati</taxon>
        <taxon>Pseudomonadota</taxon>
        <taxon>Gammaproteobacteria</taxon>
        <taxon>Alkalimonas</taxon>
    </lineage>
</organism>
<dbReference type="Proteomes" id="UP001236258">
    <property type="component" value="Unassembled WGS sequence"/>
</dbReference>
<evidence type="ECO:0000313" key="2">
    <source>
        <dbReference type="Proteomes" id="UP001236258"/>
    </source>
</evidence>
<dbReference type="InterPro" id="IPR043519">
    <property type="entry name" value="NT_sf"/>
</dbReference>